<organism evidence="1 2">
    <name type="scientific">Cuscuta campestris</name>
    <dbReference type="NCBI Taxonomy" id="132261"/>
    <lineage>
        <taxon>Eukaryota</taxon>
        <taxon>Viridiplantae</taxon>
        <taxon>Streptophyta</taxon>
        <taxon>Embryophyta</taxon>
        <taxon>Tracheophyta</taxon>
        <taxon>Spermatophyta</taxon>
        <taxon>Magnoliopsida</taxon>
        <taxon>eudicotyledons</taxon>
        <taxon>Gunneridae</taxon>
        <taxon>Pentapetalae</taxon>
        <taxon>asterids</taxon>
        <taxon>lamiids</taxon>
        <taxon>Solanales</taxon>
        <taxon>Convolvulaceae</taxon>
        <taxon>Cuscuteae</taxon>
        <taxon>Cuscuta</taxon>
        <taxon>Cuscuta subgen. Grammica</taxon>
        <taxon>Cuscuta sect. Cleistogrammica</taxon>
    </lineage>
</organism>
<proteinExistence type="predicted"/>
<dbReference type="Proteomes" id="UP000595140">
    <property type="component" value="Unassembled WGS sequence"/>
</dbReference>
<keyword evidence="2" id="KW-1185">Reference proteome</keyword>
<accession>A0A484N6P3</accession>
<dbReference type="AlphaFoldDB" id="A0A484N6P3"/>
<name>A0A484N6P3_9ASTE</name>
<gene>
    <name evidence="1" type="ORF">CCAM_LOCUS38737</name>
</gene>
<protein>
    <recommendedName>
        <fullName evidence="3">ATP-dependent DNA helicase</fullName>
    </recommendedName>
</protein>
<evidence type="ECO:0008006" key="3">
    <source>
        <dbReference type="Google" id="ProtNLM"/>
    </source>
</evidence>
<reference evidence="1 2" key="1">
    <citation type="submission" date="2018-04" db="EMBL/GenBank/DDBJ databases">
        <authorList>
            <person name="Vogel A."/>
        </authorList>
    </citation>
    <scope>NUCLEOTIDE SEQUENCE [LARGE SCALE GENOMIC DNA]</scope>
</reference>
<dbReference type="OrthoDB" id="1726813at2759"/>
<dbReference type="EMBL" id="OOIL02006272">
    <property type="protein sequence ID" value="VFQ96961.1"/>
    <property type="molecule type" value="Genomic_DNA"/>
</dbReference>
<sequence>MVNHAPEQIMKVTLEGHNNWIASIGDGNAWDEQDGYVEERAILAPTFDVVDSITEYMTAMNPSSKSRTYLSSNRFMDFLAP</sequence>
<evidence type="ECO:0000313" key="1">
    <source>
        <dbReference type="EMBL" id="VFQ96961.1"/>
    </source>
</evidence>
<evidence type="ECO:0000313" key="2">
    <source>
        <dbReference type="Proteomes" id="UP000595140"/>
    </source>
</evidence>